<accession>A0A9N9LRD3</accession>
<protein>
    <recommendedName>
        <fullName evidence="4">Ketopantoate reductase C-terminal domain-containing protein</fullName>
    </recommendedName>
</protein>
<dbReference type="PANTHER" id="PTHR43765">
    <property type="entry name" value="2-DEHYDROPANTOATE 2-REDUCTASE-RELATED"/>
    <property type="match status" value="1"/>
</dbReference>
<dbReference type="OrthoDB" id="73846at2759"/>
<dbReference type="Proteomes" id="UP000701801">
    <property type="component" value="Unassembled WGS sequence"/>
</dbReference>
<evidence type="ECO:0000313" key="5">
    <source>
        <dbReference type="EMBL" id="CAG8977755.1"/>
    </source>
</evidence>
<organism evidence="5 6">
    <name type="scientific">Hymenoscyphus albidus</name>
    <dbReference type="NCBI Taxonomy" id="595503"/>
    <lineage>
        <taxon>Eukaryota</taxon>
        <taxon>Fungi</taxon>
        <taxon>Dikarya</taxon>
        <taxon>Ascomycota</taxon>
        <taxon>Pezizomycotina</taxon>
        <taxon>Leotiomycetes</taxon>
        <taxon>Helotiales</taxon>
        <taxon>Helotiaceae</taxon>
        <taxon>Hymenoscyphus</taxon>
    </lineage>
</organism>
<dbReference type="AlphaFoldDB" id="A0A9N9LRD3"/>
<dbReference type="GO" id="GO:0005739">
    <property type="term" value="C:mitochondrion"/>
    <property type="evidence" value="ECO:0007669"/>
    <property type="project" value="TreeGrafter"/>
</dbReference>
<sequence>MLHRPTYLRCHQEKAPSEKGKVLGGENIEDIYEHHMYKITSGDYDMDFKKSGIQDVRYSEVSRILVGEPVGLGNSYDSGQYPPDAFSARYLREELYQTNLNIKLVTDREVTFRKLGKLAIASITQPLSVIFDCVGPEIVNSIDRMKVVRRLLQETVNVLSKYDERFTPSLLTRYRMTLLESHSGGPSKMQVKIKLNESHDIDGLNGMIVEFGRWTNLGCPLHEEVIRLVKEKAISQASARTADIMRRKQEQKLRWEQNLPHNRKRNLSGGREGQSVEEYEETWKSTKQRHNPPKSNSKSLRHIPNVKPFDKPFIMPLGSRQLASPAERRAALEVTE</sequence>
<keyword evidence="2" id="KW-0560">Oxidoreductase</keyword>
<evidence type="ECO:0000256" key="2">
    <source>
        <dbReference type="ARBA" id="ARBA00023002"/>
    </source>
</evidence>
<dbReference type="Pfam" id="PF08546">
    <property type="entry name" value="ApbA_C"/>
    <property type="match status" value="1"/>
</dbReference>
<dbReference type="GO" id="GO:0050661">
    <property type="term" value="F:NADP binding"/>
    <property type="evidence" value="ECO:0007669"/>
    <property type="project" value="TreeGrafter"/>
</dbReference>
<keyword evidence="6" id="KW-1185">Reference proteome</keyword>
<feature type="region of interest" description="Disordered" evidence="3">
    <location>
        <begin position="252"/>
        <end position="336"/>
    </location>
</feature>
<proteinExistence type="predicted"/>
<evidence type="ECO:0000259" key="4">
    <source>
        <dbReference type="Pfam" id="PF08546"/>
    </source>
</evidence>
<feature type="domain" description="Ketopantoate reductase C-terminal" evidence="4">
    <location>
        <begin position="115"/>
        <end position="232"/>
    </location>
</feature>
<reference evidence="5" key="1">
    <citation type="submission" date="2021-07" db="EMBL/GenBank/DDBJ databases">
        <authorList>
            <person name="Durling M."/>
        </authorList>
    </citation>
    <scope>NUCLEOTIDE SEQUENCE</scope>
</reference>
<dbReference type="Gene3D" id="1.10.1040.10">
    <property type="entry name" value="N-(1-d-carboxylethyl)-l-norvaline Dehydrogenase, domain 2"/>
    <property type="match status" value="1"/>
</dbReference>
<gene>
    <name evidence="5" type="ORF">HYALB_00010976</name>
</gene>
<dbReference type="EMBL" id="CAJVRM010000233">
    <property type="protein sequence ID" value="CAG8977755.1"/>
    <property type="molecule type" value="Genomic_DNA"/>
</dbReference>
<dbReference type="InterPro" id="IPR013752">
    <property type="entry name" value="KPA_reductase"/>
</dbReference>
<keyword evidence="1" id="KW-0521">NADP</keyword>
<name>A0A9N9LRD3_9HELO</name>
<dbReference type="PANTHER" id="PTHR43765:SF2">
    <property type="entry name" value="2-DEHYDROPANTOATE 2-REDUCTASE"/>
    <property type="match status" value="1"/>
</dbReference>
<dbReference type="SUPFAM" id="SSF48179">
    <property type="entry name" value="6-phosphogluconate dehydrogenase C-terminal domain-like"/>
    <property type="match status" value="1"/>
</dbReference>
<evidence type="ECO:0000256" key="1">
    <source>
        <dbReference type="ARBA" id="ARBA00022857"/>
    </source>
</evidence>
<dbReference type="InterPro" id="IPR013328">
    <property type="entry name" value="6PGD_dom2"/>
</dbReference>
<dbReference type="GO" id="GO:0008677">
    <property type="term" value="F:2-dehydropantoate 2-reductase activity"/>
    <property type="evidence" value="ECO:0007669"/>
    <property type="project" value="TreeGrafter"/>
</dbReference>
<feature type="compositionally biased region" description="Basic and acidic residues" evidence="3">
    <location>
        <begin position="326"/>
        <end position="336"/>
    </location>
</feature>
<evidence type="ECO:0000313" key="6">
    <source>
        <dbReference type="Proteomes" id="UP000701801"/>
    </source>
</evidence>
<dbReference type="InterPro" id="IPR008927">
    <property type="entry name" value="6-PGluconate_DH-like_C_sf"/>
</dbReference>
<evidence type="ECO:0000256" key="3">
    <source>
        <dbReference type="SAM" id="MobiDB-lite"/>
    </source>
</evidence>
<comment type="caution">
    <text evidence="5">The sequence shown here is derived from an EMBL/GenBank/DDBJ whole genome shotgun (WGS) entry which is preliminary data.</text>
</comment>
<dbReference type="InterPro" id="IPR050838">
    <property type="entry name" value="Ketopantoate_reductase"/>
</dbReference>